<reference evidence="8" key="2">
    <citation type="submission" date="2025-08" db="UniProtKB">
        <authorList>
            <consortium name="Ensembl"/>
        </authorList>
    </citation>
    <scope>IDENTIFICATION</scope>
</reference>
<evidence type="ECO:0000256" key="4">
    <source>
        <dbReference type="ARBA" id="ARBA00023157"/>
    </source>
</evidence>
<dbReference type="InParanoid" id="G1Q713"/>
<dbReference type="PANTHER" id="PTHR19325">
    <property type="entry name" value="COMPLEMENT COMPONENT-RELATED SUSHI DOMAIN-CONTAINING"/>
    <property type="match status" value="1"/>
</dbReference>
<dbReference type="InterPro" id="IPR035976">
    <property type="entry name" value="Sushi/SCR/CCP_sf"/>
</dbReference>
<organism evidence="8 9">
    <name type="scientific">Myotis lucifugus</name>
    <name type="common">Little brown bat</name>
    <dbReference type="NCBI Taxonomy" id="59463"/>
    <lineage>
        <taxon>Eukaryota</taxon>
        <taxon>Metazoa</taxon>
        <taxon>Chordata</taxon>
        <taxon>Craniata</taxon>
        <taxon>Vertebrata</taxon>
        <taxon>Euteleostomi</taxon>
        <taxon>Mammalia</taxon>
        <taxon>Eutheria</taxon>
        <taxon>Laurasiatheria</taxon>
        <taxon>Chiroptera</taxon>
        <taxon>Yangochiroptera</taxon>
        <taxon>Vespertilionidae</taxon>
        <taxon>Myotis</taxon>
    </lineage>
</organism>
<feature type="disulfide bond" evidence="6">
    <location>
        <begin position="126"/>
        <end position="153"/>
    </location>
</feature>
<protein>
    <recommendedName>
        <fullName evidence="7">Sushi domain-containing protein</fullName>
    </recommendedName>
</protein>
<reference evidence="8" key="3">
    <citation type="submission" date="2025-09" db="UniProtKB">
        <authorList>
            <consortium name="Ensembl"/>
        </authorList>
    </citation>
    <scope>IDENTIFICATION</scope>
</reference>
<feature type="domain" description="Sushi" evidence="7">
    <location>
        <begin position="96"/>
        <end position="155"/>
    </location>
</feature>
<dbReference type="EMBL" id="AAPE02029603">
    <property type="status" value="NOT_ANNOTATED_CDS"/>
    <property type="molecule type" value="Genomic_DNA"/>
</dbReference>
<keyword evidence="2" id="KW-0732">Signal</keyword>
<keyword evidence="9" id="KW-1185">Reference proteome</keyword>
<dbReference type="Gene3D" id="2.10.70.10">
    <property type="entry name" value="Complement Module, domain 1"/>
    <property type="match status" value="3"/>
</dbReference>
<dbReference type="PROSITE" id="PS50923">
    <property type="entry name" value="SUSHI"/>
    <property type="match status" value="2"/>
</dbReference>
<evidence type="ECO:0000256" key="2">
    <source>
        <dbReference type="ARBA" id="ARBA00022729"/>
    </source>
</evidence>
<feature type="domain" description="Sushi" evidence="7">
    <location>
        <begin position="25"/>
        <end position="95"/>
    </location>
</feature>
<evidence type="ECO:0000313" key="9">
    <source>
        <dbReference type="Proteomes" id="UP000001074"/>
    </source>
</evidence>
<evidence type="ECO:0000256" key="1">
    <source>
        <dbReference type="ARBA" id="ARBA00022659"/>
    </source>
</evidence>
<dbReference type="EMBL" id="AAPE02029604">
    <property type="status" value="NOT_ANNOTATED_CDS"/>
    <property type="molecule type" value="Genomic_DNA"/>
</dbReference>
<dbReference type="Pfam" id="PF00084">
    <property type="entry name" value="Sushi"/>
    <property type="match status" value="2"/>
</dbReference>
<keyword evidence="5" id="KW-0325">Glycoprotein</keyword>
<dbReference type="PANTHER" id="PTHR19325:SF521">
    <property type="entry name" value="MEMBRANE COFACTOR PROTEIN"/>
    <property type="match status" value="1"/>
</dbReference>
<dbReference type="CDD" id="cd00033">
    <property type="entry name" value="CCP"/>
    <property type="match status" value="2"/>
</dbReference>
<dbReference type="InterPro" id="IPR000436">
    <property type="entry name" value="Sushi_SCR_CCP_dom"/>
</dbReference>
<sequence>YSLVGTKILKCELSGNDVQWSGDPPNCEEIHTKVPQKIPNGEFTNSHKDTFEYNEVVTYSCKPLNGTGEYFLVGESRLVCSGHNRWSSDPPECKVVKCEYPILENGRLVSGFGKTFLFKAEIKFECLKGFYLEGSSTIVCGADSTWGPKIPKCIKG</sequence>
<keyword evidence="1 6" id="KW-0768">Sushi</keyword>
<dbReference type="Ensembl" id="ENSMLUT00000030454.1">
    <property type="protein sequence ID" value="ENSMLUP00000019496.1"/>
    <property type="gene ID" value="ENSMLUG00000026856.1"/>
</dbReference>
<dbReference type="eggNOG" id="ENOG502QPUC">
    <property type="taxonomic scope" value="Eukaryota"/>
</dbReference>
<accession>G1Q713</accession>
<dbReference type="GeneTree" id="ENSGT00940000161381"/>
<keyword evidence="3" id="KW-0677">Repeat</keyword>
<dbReference type="STRING" id="59463.ENSMLUP00000019496"/>
<evidence type="ECO:0000313" key="8">
    <source>
        <dbReference type="Ensembl" id="ENSMLUP00000019496.1"/>
    </source>
</evidence>
<reference evidence="8 9" key="1">
    <citation type="journal article" date="2011" name="Nature">
        <title>A high-resolution map of human evolutionary constraint using 29 mammals.</title>
        <authorList>
            <person name="Lindblad-Toh K."/>
            <person name="Garber M."/>
            <person name="Zuk O."/>
            <person name="Lin M.F."/>
            <person name="Parker B.J."/>
            <person name="Washietl S."/>
            <person name="Kheradpour P."/>
            <person name="Ernst J."/>
            <person name="Jordan G."/>
            <person name="Mauceli E."/>
            <person name="Ward L.D."/>
            <person name="Lowe C.B."/>
            <person name="Holloway A.K."/>
            <person name="Clamp M."/>
            <person name="Gnerre S."/>
            <person name="Alfoldi J."/>
            <person name="Beal K."/>
            <person name="Chang J."/>
            <person name="Clawson H."/>
            <person name="Cuff J."/>
            <person name="Di Palma F."/>
            <person name="Fitzgerald S."/>
            <person name="Flicek P."/>
            <person name="Guttman M."/>
            <person name="Hubisz M.J."/>
            <person name="Jaffe D.B."/>
            <person name="Jungreis I."/>
            <person name="Kent W.J."/>
            <person name="Kostka D."/>
            <person name="Lara M."/>
            <person name="Martins A.L."/>
            <person name="Massingham T."/>
            <person name="Moltke I."/>
            <person name="Raney B.J."/>
            <person name="Rasmussen M.D."/>
            <person name="Robinson J."/>
            <person name="Stark A."/>
            <person name="Vilella A.J."/>
            <person name="Wen J."/>
            <person name="Xie X."/>
            <person name="Zody M.C."/>
            <person name="Baldwin J."/>
            <person name="Bloom T."/>
            <person name="Chin C.W."/>
            <person name="Heiman D."/>
            <person name="Nicol R."/>
            <person name="Nusbaum C."/>
            <person name="Young S."/>
            <person name="Wilkinson J."/>
            <person name="Worley K.C."/>
            <person name="Kovar C.L."/>
            <person name="Muzny D.M."/>
            <person name="Gibbs R.A."/>
            <person name="Cree A."/>
            <person name="Dihn H.H."/>
            <person name="Fowler G."/>
            <person name="Jhangiani S."/>
            <person name="Joshi V."/>
            <person name="Lee S."/>
            <person name="Lewis L.R."/>
            <person name="Nazareth L.V."/>
            <person name="Okwuonu G."/>
            <person name="Santibanez J."/>
            <person name="Warren W.C."/>
            <person name="Mardis E.R."/>
            <person name="Weinstock G.M."/>
            <person name="Wilson R.K."/>
            <person name="Delehaunty K."/>
            <person name="Dooling D."/>
            <person name="Fronik C."/>
            <person name="Fulton L."/>
            <person name="Fulton B."/>
            <person name="Graves T."/>
            <person name="Minx P."/>
            <person name="Sodergren E."/>
            <person name="Birney E."/>
            <person name="Margulies E.H."/>
            <person name="Herrero J."/>
            <person name="Green E.D."/>
            <person name="Haussler D."/>
            <person name="Siepel A."/>
            <person name="Goldman N."/>
            <person name="Pollard K.S."/>
            <person name="Pedersen J.S."/>
            <person name="Lander E.S."/>
            <person name="Kellis M."/>
        </authorList>
    </citation>
    <scope>NUCLEOTIDE SEQUENCE [LARGE SCALE GENOMIC DNA]</scope>
</reference>
<name>G1Q713_MYOLU</name>
<proteinExistence type="predicted"/>
<dbReference type="Proteomes" id="UP000001074">
    <property type="component" value="Unassembled WGS sequence"/>
</dbReference>
<evidence type="ECO:0000259" key="7">
    <source>
        <dbReference type="PROSITE" id="PS50923"/>
    </source>
</evidence>
<comment type="caution">
    <text evidence="6">Lacks conserved residue(s) required for the propagation of feature annotation.</text>
</comment>
<dbReference type="SUPFAM" id="SSF57535">
    <property type="entry name" value="Complement control module/SCR domain"/>
    <property type="match status" value="3"/>
</dbReference>
<evidence type="ECO:0000256" key="5">
    <source>
        <dbReference type="ARBA" id="ARBA00023180"/>
    </source>
</evidence>
<dbReference type="SMART" id="SM00032">
    <property type="entry name" value="CCP"/>
    <property type="match status" value="2"/>
</dbReference>
<evidence type="ECO:0000256" key="3">
    <source>
        <dbReference type="ARBA" id="ARBA00022737"/>
    </source>
</evidence>
<dbReference type="FunFam" id="2.10.70.10:FF:000014">
    <property type="entry name" value="Membrane cofactor protein"/>
    <property type="match status" value="1"/>
</dbReference>
<evidence type="ECO:0000256" key="6">
    <source>
        <dbReference type="PROSITE-ProRule" id="PRU00302"/>
    </source>
</evidence>
<keyword evidence="4 6" id="KW-1015">Disulfide bond</keyword>
<dbReference type="InterPro" id="IPR050350">
    <property type="entry name" value="Compl-Cell_Adhes-Reg"/>
</dbReference>
<dbReference type="HOGENOM" id="CLU_129934_0_0_1"/>
<dbReference type="AlphaFoldDB" id="G1Q713"/>